<evidence type="ECO:0000256" key="4">
    <source>
        <dbReference type="SAM" id="MobiDB-lite"/>
    </source>
</evidence>
<dbReference type="EMBL" id="LT671858">
    <property type="protein sequence ID" value="SIM61696.1"/>
    <property type="molecule type" value="Genomic_DNA"/>
</dbReference>
<dbReference type="PANTHER" id="PTHR33217:SF7">
    <property type="entry name" value="TRANSPOSASE FOR INSERTION SEQUENCE ELEMENT IS1081"/>
    <property type="match status" value="1"/>
</dbReference>
<evidence type="ECO:0000313" key="6">
    <source>
        <dbReference type="Proteomes" id="UP000195607"/>
    </source>
</evidence>
<gene>
    <name evidence="5" type="ORF">CSP5_1033</name>
</gene>
<reference evidence="5 6" key="1">
    <citation type="submission" date="2016-04" db="EMBL/GenBank/DDBJ databases">
        <authorList>
            <person name="Evans L.H."/>
            <person name="Alamgir A."/>
            <person name="Owens N."/>
            <person name="Weber N.D."/>
            <person name="Virtaneva K."/>
            <person name="Barbian K."/>
            <person name="Babar A."/>
            <person name="Rosenke K."/>
        </authorList>
    </citation>
    <scope>NUCLEOTIDE SEQUENCE [LARGE SCALE GENOMIC DNA]</scope>
    <source>
        <strain evidence="6">S5(T) (JCM 30642 \VKM B-2941)</strain>
    </source>
</reference>
<feature type="region of interest" description="Disordered" evidence="4">
    <location>
        <begin position="44"/>
        <end position="69"/>
    </location>
</feature>
<accession>A0A1N5UM52</accession>
<dbReference type="Pfam" id="PF00872">
    <property type="entry name" value="Transposase_mut"/>
    <property type="match status" value="1"/>
</dbReference>
<dbReference type="RefSeq" id="WP_148689766.1">
    <property type="nucleotide sequence ID" value="NZ_LT671858.1"/>
</dbReference>
<dbReference type="NCBIfam" id="NF033543">
    <property type="entry name" value="transpos_IS256"/>
    <property type="match status" value="1"/>
</dbReference>
<feature type="compositionally biased region" description="Basic residues" evidence="4">
    <location>
        <begin position="56"/>
        <end position="66"/>
    </location>
</feature>
<keyword evidence="2" id="KW-0238">DNA-binding</keyword>
<evidence type="ECO:0000313" key="5">
    <source>
        <dbReference type="EMBL" id="SIM61696.1"/>
    </source>
</evidence>
<dbReference type="AlphaFoldDB" id="A0A1N5UM52"/>
<dbReference type="PANTHER" id="PTHR33217">
    <property type="entry name" value="TRANSPOSASE FOR INSERTION SEQUENCE ELEMENT IS1081"/>
    <property type="match status" value="1"/>
</dbReference>
<dbReference type="GO" id="GO:0004803">
    <property type="term" value="F:transposase activity"/>
    <property type="evidence" value="ECO:0007669"/>
    <property type="project" value="InterPro"/>
</dbReference>
<evidence type="ECO:0000256" key="3">
    <source>
        <dbReference type="ARBA" id="ARBA00023172"/>
    </source>
</evidence>
<dbReference type="GeneID" id="41588294"/>
<organism evidence="5 6">
    <name type="scientific">Cuniculiplasma divulgatum</name>
    <dbReference type="NCBI Taxonomy" id="1673428"/>
    <lineage>
        <taxon>Archaea</taxon>
        <taxon>Methanobacteriati</taxon>
        <taxon>Thermoplasmatota</taxon>
        <taxon>Thermoplasmata</taxon>
        <taxon>Thermoplasmatales</taxon>
        <taxon>Cuniculiplasmataceae</taxon>
        <taxon>Cuniculiplasma</taxon>
    </lineage>
</organism>
<dbReference type="InterPro" id="IPR001207">
    <property type="entry name" value="Transposase_mutator"/>
</dbReference>
<proteinExistence type="predicted"/>
<keyword evidence="1" id="KW-0815">Transposition</keyword>
<name>A0A1N5UM52_9ARCH</name>
<evidence type="ECO:0000256" key="2">
    <source>
        <dbReference type="ARBA" id="ARBA00023125"/>
    </source>
</evidence>
<keyword evidence="3" id="KW-0233">DNA recombination</keyword>
<protein>
    <submittedName>
        <fullName evidence="5">IS256 family transposase</fullName>
    </submittedName>
</protein>
<evidence type="ECO:0000256" key="1">
    <source>
        <dbReference type="ARBA" id="ARBA00022578"/>
    </source>
</evidence>
<dbReference type="GO" id="GO:0003677">
    <property type="term" value="F:DNA binding"/>
    <property type="evidence" value="ECO:0007669"/>
    <property type="project" value="UniProtKB-KW"/>
</dbReference>
<dbReference type="Proteomes" id="UP000195607">
    <property type="component" value="Chromosome I"/>
</dbReference>
<sequence length="380" mass="44274">MQDQMEMVKEVISTFLNDRKEGKKQLVEWFLNKVMEEEARIQVSAEPYERSEERKAHRNGTRKRKLNTTDGTVELDKPQIREFPFETKVFDRYSRVEKALDSVMLESYLHGVSTRNVMNVVRSLGMENVSASYVSSLASGLDANVKTFLERPIESPMKFMYIDATYFKIREDGRYSNKALYVCIGINSEGKREILSARLHDSETEMQWEAFFDNLKERGLKGVELVVSDGHRGIMEAVSRSFLGASWQYCHVHFLRNLMKVIPKKKWQSVSLIVKEALENESLISRAQDVLVANGLEGASDMFERWHPSLYNYLAFDPNCWRRLRTTNVLERLNLEFKRRTRKIGAFPSEQSLMRLVVSIMMDINEEWITGRKYISMEGN</sequence>
<dbReference type="GO" id="GO:0006313">
    <property type="term" value="P:DNA transposition"/>
    <property type="evidence" value="ECO:0007669"/>
    <property type="project" value="InterPro"/>
</dbReference>